<dbReference type="SMART" id="SM00729">
    <property type="entry name" value="Elp3"/>
    <property type="match status" value="1"/>
</dbReference>
<keyword evidence="3" id="KW-0479">Metal-binding</keyword>
<dbReference type="eggNOG" id="COG0635">
    <property type="taxonomic scope" value="Bacteria"/>
</dbReference>
<dbReference type="SFLD" id="SFLDG01082">
    <property type="entry name" value="B12-binding_domain_containing"/>
    <property type="match status" value="1"/>
</dbReference>
<dbReference type="Gene3D" id="3.20.20.70">
    <property type="entry name" value="Aldolase class I"/>
    <property type="match status" value="1"/>
</dbReference>
<evidence type="ECO:0000256" key="2">
    <source>
        <dbReference type="ARBA" id="ARBA00022691"/>
    </source>
</evidence>
<keyword evidence="4" id="KW-0408">Iron</keyword>
<protein>
    <recommendedName>
        <fullName evidence="1">Heme chaperone HemW</fullName>
    </recommendedName>
</protein>
<dbReference type="RefSeq" id="WP_006037602.1">
    <property type="nucleotide sequence ID" value="NZ_AEDD01000003.1"/>
</dbReference>
<dbReference type="InterPro" id="IPR007197">
    <property type="entry name" value="rSAM"/>
</dbReference>
<dbReference type="GO" id="GO:0051539">
    <property type="term" value="F:4 iron, 4 sulfur cluster binding"/>
    <property type="evidence" value="ECO:0007669"/>
    <property type="project" value="TreeGrafter"/>
</dbReference>
<accession>E0I7G7</accession>
<reference evidence="7 8" key="1">
    <citation type="submission" date="2010-07" db="EMBL/GenBank/DDBJ databases">
        <title>The draft genome of Paenibacillus curdlanolyticus YK9.</title>
        <authorList>
            <consortium name="US DOE Joint Genome Institute (JGI-PGF)"/>
            <person name="Lucas S."/>
            <person name="Copeland A."/>
            <person name="Lapidus A."/>
            <person name="Cheng J.-F."/>
            <person name="Bruce D."/>
            <person name="Goodwin L."/>
            <person name="Pitluck S."/>
            <person name="Land M.L."/>
            <person name="Hauser L."/>
            <person name="Chang Y.-J."/>
            <person name="Jeffries C."/>
            <person name="Anderson I.J."/>
            <person name="Johnson E."/>
            <person name="Loganathan U."/>
            <person name="Mulhopadhyay B."/>
            <person name="Kyrpides N."/>
            <person name="Woyke T.J."/>
        </authorList>
    </citation>
    <scope>NUCLEOTIDE SEQUENCE [LARGE SCALE GENOMIC DNA]</scope>
    <source>
        <strain evidence="7 8">YK9</strain>
    </source>
</reference>
<dbReference type="InterPro" id="IPR034505">
    <property type="entry name" value="Coproporphyrinogen-III_oxidase"/>
</dbReference>
<gene>
    <name evidence="7" type="ORF">PaecuDRAFT_1591</name>
</gene>
<dbReference type="Pfam" id="PF04055">
    <property type="entry name" value="Radical_SAM"/>
    <property type="match status" value="1"/>
</dbReference>
<keyword evidence="2" id="KW-0949">S-adenosyl-L-methionine</keyword>
<name>E0I7G7_9BACL</name>
<evidence type="ECO:0000259" key="6">
    <source>
        <dbReference type="PROSITE" id="PS51918"/>
    </source>
</evidence>
<evidence type="ECO:0000256" key="4">
    <source>
        <dbReference type="ARBA" id="ARBA00023004"/>
    </source>
</evidence>
<sequence length="460" mass="53643">MSKLNLRERLDDFWVYPKLSNSRHRRSFEDSFFNFVQEPTSNAPLNLYIHVPFCDSACSFCPYYKLGVNKFRDFNAEYLDAVVKEIEMYAATPYFQQHKIASVHFGGGNPFMMSLKDYERLIGTIHKHFKVEINDNWSSEGTINSVKSVDYMKGLLSLGINRVSFGIQTFNEDVRRKTRIKTSIDQIYSGIDKLKTAGMDYCIDMMYNLPDQSIETMISDLEKVTELDPYHIDMYNLAVFPNTKLDKQIKNKKYEISPSQENQLMMFKIGHQWLMDNGYKQIITSTYSRRQQEPHIGDLLYLTNNNVLGIGASSRGYVDGHVYKNVCNLDTYITEVSEGRFPADLAYKSTLAEHHDRKMVFFPITMKIRREDIPDYERFAPKLETVVELGLAEWVEDELRLTEQGLIYSGNISAYLMNETEWTAYIKSFFTSLKEKTNFYNEDYMGINFVPERQLQQANS</sequence>
<dbReference type="InterPro" id="IPR006638">
    <property type="entry name" value="Elp3/MiaA/NifB-like_rSAM"/>
</dbReference>
<dbReference type="OrthoDB" id="9808022at2"/>
<dbReference type="InterPro" id="IPR058240">
    <property type="entry name" value="rSAM_sf"/>
</dbReference>
<dbReference type="GO" id="GO:0046872">
    <property type="term" value="F:metal ion binding"/>
    <property type="evidence" value="ECO:0007669"/>
    <property type="project" value="UniProtKB-KW"/>
</dbReference>
<dbReference type="GO" id="GO:0005737">
    <property type="term" value="C:cytoplasm"/>
    <property type="evidence" value="ECO:0007669"/>
    <property type="project" value="TreeGrafter"/>
</dbReference>
<keyword evidence="5" id="KW-0411">Iron-sulfur</keyword>
<dbReference type="SFLD" id="SFLDS00029">
    <property type="entry name" value="Radical_SAM"/>
    <property type="match status" value="1"/>
</dbReference>
<dbReference type="EMBL" id="AEDD01000003">
    <property type="protein sequence ID" value="EFM11983.1"/>
    <property type="molecule type" value="Genomic_DNA"/>
</dbReference>
<proteinExistence type="predicted"/>
<dbReference type="PANTHER" id="PTHR13932:SF5">
    <property type="entry name" value="RADICAL S-ADENOSYL METHIONINE DOMAIN-CONTAINING PROTEIN 1, MITOCHONDRIAL"/>
    <property type="match status" value="1"/>
</dbReference>
<keyword evidence="7" id="KW-0560">Oxidoreductase</keyword>
<dbReference type="CDD" id="cd01335">
    <property type="entry name" value="Radical_SAM"/>
    <property type="match status" value="1"/>
</dbReference>
<dbReference type="Proteomes" id="UP000005387">
    <property type="component" value="Unassembled WGS sequence"/>
</dbReference>
<dbReference type="PROSITE" id="PS51918">
    <property type="entry name" value="RADICAL_SAM"/>
    <property type="match status" value="1"/>
</dbReference>
<dbReference type="AlphaFoldDB" id="E0I7G7"/>
<evidence type="ECO:0000313" key="8">
    <source>
        <dbReference type="Proteomes" id="UP000005387"/>
    </source>
</evidence>
<feature type="domain" description="Radical SAM core" evidence="6">
    <location>
        <begin position="39"/>
        <end position="280"/>
    </location>
</feature>
<dbReference type="GO" id="GO:0016491">
    <property type="term" value="F:oxidoreductase activity"/>
    <property type="evidence" value="ECO:0007669"/>
    <property type="project" value="UniProtKB-KW"/>
</dbReference>
<dbReference type="InterPro" id="IPR013785">
    <property type="entry name" value="Aldolase_TIM"/>
</dbReference>
<evidence type="ECO:0000256" key="1">
    <source>
        <dbReference type="ARBA" id="ARBA00017228"/>
    </source>
</evidence>
<evidence type="ECO:0000256" key="5">
    <source>
        <dbReference type="ARBA" id="ARBA00023014"/>
    </source>
</evidence>
<dbReference type="GO" id="GO:0006779">
    <property type="term" value="P:porphyrin-containing compound biosynthetic process"/>
    <property type="evidence" value="ECO:0007669"/>
    <property type="project" value="TreeGrafter"/>
</dbReference>
<dbReference type="PANTHER" id="PTHR13932">
    <property type="entry name" value="COPROPORPHYRINIGEN III OXIDASE"/>
    <property type="match status" value="1"/>
</dbReference>
<evidence type="ECO:0000313" key="7">
    <source>
        <dbReference type="EMBL" id="EFM11983.1"/>
    </source>
</evidence>
<dbReference type="SFLD" id="SFLDG01065">
    <property type="entry name" value="anaerobic_coproporphyrinogen-I"/>
    <property type="match status" value="1"/>
</dbReference>
<keyword evidence="8" id="KW-1185">Reference proteome</keyword>
<organism evidence="7 8">
    <name type="scientific">Paenibacillus curdlanolyticus YK9</name>
    <dbReference type="NCBI Taxonomy" id="717606"/>
    <lineage>
        <taxon>Bacteria</taxon>
        <taxon>Bacillati</taxon>
        <taxon>Bacillota</taxon>
        <taxon>Bacilli</taxon>
        <taxon>Bacillales</taxon>
        <taxon>Paenibacillaceae</taxon>
        <taxon>Paenibacillus</taxon>
    </lineage>
</organism>
<dbReference type="STRING" id="717606.PaecuDRAFT_1591"/>
<evidence type="ECO:0000256" key="3">
    <source>
        <dbReference type="ARBA" id="ARBA00022723"/>
    </source>
</evidence>
<dbReference type="SUPFAM" id="SSF102114">
    <property type="entry name" value="Radical SAM enzymes"/>
    <property type="match status" value="1"/>
</dbReference>